<feature type="region of interest" description="Disordered" evidence="1">
    <location>
        <begin position="401"/>
        <end position="450"/>
    </location>
</feature>
<feature type="region of interest" description="Disordered" evidence="1">
    <location>
        <begin position="477"/>
        <end position="504"/>
    </location>
</feature>
<feature type="compositionally biased region" description="Basic and acidic residues" evidence="1">
    <location>
        <begin position="482"/>
        <end position="504"/>
    </location>
</feature>
<reference evidence="3" key="1">
    <citation type="submission" date="2021-01" db="EMBL/GenBank/DDBJ databases">
        <authorList>
            <person name="Corre E."/>
            <person name="Pelletier E."/>
            <person name="Niang G."/>
            <person name="Scheremetjew M."/>
            <person name="Finn R."/>
            <person name="Kale V."/>
            <person name="Holt S."/>
            <person name="Cochrane G."/>
            <person name="Meng A."/>
            <person name="Brown T."/>
            <person name="Cohen L."/>
        </authorList>
    </citation>
    <scope>NUCLEOTIDE SEQUENCE</scope>
    <source>
        <strain evidence="3">CCMP1510</strain>
    </source>
</reference>
<dbReference type="InterPro" id="IPR035969">
    <property type="entry name" value="Rab-GAP_TBC_sf"/>
</dbReference>
<proteinExistence type="predicted"/>
<evidence type="ECO:0000256" key="1">
    <source>
        <dbReference type="SAM" id="MobiDB-lite"/>
    </source>
</evidence>
<dbReference type="Gene3D" id="1.10.472.80">
    <property type="entry name" value="Ypt/Rab-GAP domain of gyp1p, domain 3"/>
    <property type="match status" value="1"/>
</dbReference>
<feature type="compositionally biased region" description="Polar residues" evidence="1">
    <location>
        <begin position="427"/>
        <end position="445"/>
    </location>
</feature>
<dbReference type="InterPro" id="IPR000195">
    <property type="entry name" value="Rab-GAP-TBC_dom"/>
</dbReference>
<evidence type="ECO:0000313" key="3">
    <source>
        <dbReference type="EMBL" id="CAE0361614.1"/>
    </source>
</evidence>
<dbReference type="EMBL" id="HBIJ01003378">
    <property type="protein sequence ID" value="CAE0361614.1"/>
    <property type="molecule type" value="Transcribed_RNA"/>
</dbReference>
<name>A0A7S3JSQ1_9STRA</name>
<feature type="compositionally biased region" description="Basic and acidic residues" evidence="1">
    <location>
        <begin position="238"/>
        <end position="247"/>
    </location>
</feature>
<feature type="compositionally biased region" description="Polar residues" evidence="1">
    <location>
        <begin position="182"/>
        <end position="202"/>
    </location>
</feature>
<feature type="region of interest" description="Disordered" evidence="1">
    <location>
        <begin position="226"/>
        <end position="273"/>
    </location>
</feature>
<feature type="compositionally biased region" description="Polar residues" evidence="1">
    <location>
        <begin position="260"/>
        <end position="273"/>
    </location>
</feature>
<organism evidence="3">
    <name type="scientific">Aureoumbra lagunensis</name>
    <dbReference type="NCBI Taxonomy" id="44058"/>
    <lineage>
        <taxon>Eukaryota</taxon>
        <taxon>Sar</taxon>
        <taxon>Stramenopiles</taxon>
        <taxon>Ochrophyta</taxon>
        <taxon>Pelagophyceae</taxon>
        <taxon>Pelagomonadales</taxon>
        <taxon>Aureoumbra</taxon>
    </lineage>
</organism>
<sequence length="504" mass="55920">MAKEKQICLTHDEAVHDDISIQLNIQNKNQQKSPIQNTSPYNTERTTTIDAATASAFKGLMALVTPLYVPDFLGLRELVDVATSLLPKVAPKLSTVLAQEGLDLMPVLAPWCLTLFASTAMDYECLILCWDFFILGTPSRREELLLGGIDDIEDNVALNTSNIIPENTFNQHDTDQDDPVFSETSSDAAVNENNSRSASATKPSKKTGIIATVRDRARRRSKAIFSIAATTQADDDGDLHNYDKDEIPPPPPTSSGSSSHQYATPQSQIQKSAVPITSTIVQSLQSKRQKNKISSISERHSVLLRLCLVMLRLGERATWETDDTENAKEIDDLHALSKLLEAAQPSPVCASEHPPSSGPHAKRANSAYCFPADPNILCNLFTKTKIDSRLVRAISKRFQKEYEESHQVPPTNNSPEHDAVDDDSPRPTRNSLTNTFNKTNPTIFDSQPGEKRPSFVMRLFRTLRYPLRAIAMRRSKAPFVRTESKSLTHTADSRPSNDPERNTV</sequence>
<protein>
    <recommendedName>
        <fullName evidence="2">Rab-GAP TBC domain-containing protein</fullName>
    </recommendedName>
</protein>
<accession>A0A7S3JSQ1</accession>
<gene>
    <name evidence="3" type="ORF">ALAG00032_LOCUS2347</name>
</gene>
<dbReference type="Pfam" id="PF00566">
    <property type="entry name" value="RabGAP-TBC"/>
    <property type="match status" value="1"/>
</dbReference>
<evidence type="ECO:0000259" key="2">
    <source>
        <dbReference type="Pfam" id="PF00566"/>
    </source>
</evidence>
<feature type="compositionally biased region" description="Basic and acidic residues" evidence="1">
    <location>
        <begin position="415"/>
        <end position="426"/>
    </location>
</feature>
<dbReference type="AlphaFoldDB" id="A0A7S3JSQ1"/>
<feature type="region of interest" description="Disordered" evidence="1">
    <location>
        <begin position="166"/>
        <end position="209"/>
    </location>
</feature>
<dbReference type="SUPFAM" id="SSF47923">
    <property type="entry name" value="Ypt/Rab-GAP domain of gyp1p"/>
    <property type="match status" value="1"/>
</dbReference>
<feature type="domain" description="Rab-GAP TBC" evidence="2">
    <location>
        <begin position="55"/>
        <end position="136"/>
    </location>
</feature>